<evidence type="ECO:0000313" key="3">
    <source>
        <dbReference type="Proteomes" id="UP000003250"/>
    </source>
</evidence>
<evidence type="ECO:0000256" key="1">
    <source>
        <dbReference type="SAM" id="MobiDB-lite"/>
    </source>
</evidence>
<dbReference type="EMBL" id="AHAM01000218">
    <property type="protein sequence ID" value="EHK54256.1"/>
    <property type="molecule type" value="Genomic_DNA"/>
</dbReference>
<organism evidence="2 3">
    <name type="scientific">Mesorhizobium alhagi CCNWXJ12-2</name>
    <dbReference type="NCBI Taxonomy" id="1107882"/>
    <lineage>
        <taxon>Bacteria</taxon>
        <taxon>Pseudomonadati</taxon>
        <taxon>Pseudomonadota</taxon>
        <taxon>Alphaproteobacteria</taxon>
        <taxon>Hyphomicrobiales</taxon>
        <taxon>Phyllobacteriaceae</taxon>
        <taxon>Allomesorhizobium</taxon>
    </lineage>
</organism>
<feature type="region of interest" description="Disordered" evidence="1">
    <location>
        <begin position="1"/>
        <end position="22"/>
    </location>
</feature>
<accession>H0HYB8</accession>
<dbReference type="AlphaFoldDB" id="H0HYB8"/>
<evidence type="ECO:0000313" key="2">
    <source>
        <dbReference type="EMBL" id="EHK54256.1"/>
    </source>
</evidence>
<dbReference type="Proteomes" id="UP000003250">
    <property type="component" value="Unassembled WGS sequence"/>
</dbReference>
<gene>
    <name evidence="2" type="ORF">MAXJ12_25983</name>
</gene>
<proteinExistence type="predicted"/>
<dbReference type="RefSeq" id="WP_008838775.1">
    <property type="nucleotide sequence ID" value="NZ_AHAM01000218.1"/>
</dbReference>
<sequence>MDNGSDLTEAKRNQTKRERLGLRPIINVSTTMTAPGGSIMVPEAILAMAVAERSGPAALNSGGA</sequence>
<name>H0HYB8_9HYPH</name>
<keyword evidence="2" id="KW-0456">Lyase</keyword>
<dbReference type="GO" id="GO:0016829">
    <property type="term" value="F:lyase activity"/>
    <property type="evidence" value="ECO:0007669"/>
    <property type="project" value="UniProtKB-KW"/>
</dbReference>
<protein>
    <submittedName>
        <fullName evidence="2">Aromatic amino acid beta-eliminating lyase/threonine aldolase</fullName>
    </submittedName>
</protein>
<keyword evidence="3" id="KW-1185">Reference proteome</keyword>
<feature type="compositionally biased region" description="Basic and acidic residues" evidence="1">
    <location>
        <begin position="8"/>
        <end position="21"/>
    </location>
</feature>
<dbReference type="PATRIC" id="fig|1107882.3.peg.5040"/>
<reference evidence="2 3" key="1">
    <citation type="journal article" date="2012" name="J. Bacteriol.">
        <title>Draft Genome Sequence of Mesorhizobium alhagi CCNWXJ12-2T, a Novel Salt-Resistant Species Isolated from the Desert of Northwestern China.</title>
        <authorList>
            <person name="Zhou M."/>
            <person name="Chen W."/>
            <person name="Chen H."/>
            <person name="Wei G."/>
        </authorList>
    </citation>
    <scope>NUCLEOTIDE SEQUENCE [LARGE SCALE GENOMIC DNA]</scope>
    <source>
        <strain evidence="2 3">CCNWXJ12-2</strain>
    </source>
</reference>